<keyword evidence="3" id="KW-0804">Transcription</keyword>
<dbReference type="InterPro" id="IPR036390">
    <property type="entry name" value="WH_DNA-bd_sf"/>
</dbReference>
<dbReference type="PRINTS" id="PR00033">
    <property type="entry name" value="HTHASNC"/>
</dbReference>
<evidence type="ECO:0000313" key="5">
    <source>
        <dbReference type="EMBL" id="HIH10195.1"/>
    </source>
</evidence>
<feature type="domain" description="HTH asnC-type" evidence="4">
    <location>
        <begin position="12"/>
        <end position="73"/>
    </location>
</feature>
<dbReference type="GO" id="GO:0043565">
    <property type="term" value="F:sequence-specific DNA binding"/>
    <property type="evidence" value="ECO:0007669"/>
    <property type="project" value="InterPro"/>
</dbReference>
<dbReference type="SMART" id="SM00344">
    <property type="entry name" value="HTH_ASNC"/>
    <property type="match status" value="2"/>
</dbReference>
<dbReference type="PANTHER" id="PTHR30154">
    <property type="entry name" value="LEUCINE-RESPONSIVE REGULATORY PROTEIN"/>
    <property type="match status" value="1"/>
</dbReference>
<comment type="caution">
    <text evidence="5">The sequence shown here is derived from an EMBL/GenBank/DDBJ whole genome shotgun (WGS) entry which is preliminary data.</text>
</comment>
<keyword evidence="2" id="KW-0238">DNA-binding</keyword>
<evidence type="ECO:0000256" key="2">
    <source>
        <dbReference type="ARBA" id="ARBA00023125"/>
    </source>
</evidence>
<dbReference type="GO" id="GO:0005829">
    <property type="term" value="C:cytosol"/>
    <property type="evidence" value="ECO:0007669"/>
    <property type="project" value="TreeGrafter"/>
</dbReference>
<evidence type="ECO:0000256" key="1">
    <source>
        <dbReference type="ARBA" id="ARBA00023015"/>
    </source>
</evidence>
<dbReference type="Gene3D" id="3.30.70.920">
    <property type="match status" value="1"/>
</dbReference>
<dbReference type="PROSITE" id="PS50956">
    <property type="entry name" value="HTH_ASNC_2"/>
    <property type="match status" value="2"/>
</dbReference>
<dbReference type="Pfam" id="PF13412">
    <property type="entry name" value="HTH_24"/>
    <property type="match status" value="2"/>
</dbReference>
<protein>
    <submittedName>
        <fullName evidence="5">Lrp/AsnC family transcriptional regulator</fullName>
    </submittedName>
</protein>
<feature type="domain" description="HTH asnC-type" evidence="4">
    <location>
        <begin position="181"/>
        <end position="242"/>
    </location>
</feature>
<gene>
    <name evidence="5" type="ORF">HA254_06030</name>
</gene>
<dbReference type="InterPro" id="IPR036388">
    <property type="entry name" value="WH-like_DNA-bd_sf"/>
</dbReference>
<dbReference type="EMBL" id="DUGC01000096">
    <property type="protein sequence ID" value="HIH10195.1"/>
    <property type="molecule type" value="Genomic_DNA"/>
</dbReference>
<dbReference type="SUPFAM" id="SSF46785">
    <property type="entry name" value="Winged helix' DNA-binding domain"/>
    <property type="match status" value="2"/>
</dbReference>
<reference evidence="6" key="1">
    <citation type="journal article" date="2020" name="bioRxiv">
        <title>A rank-normalized archaeal taxonomy based on genome phylogeny resolves widespread incomplete and uneven classifications.</title>
        <authorList>
            <person name="Rinke C."/>
            <person name="Chuvochina M."/>
            <person name="Mussig A.J."/>
            <person name="Chaumeil P.-A."/>
            <person name="Waite D.W."/>
            <person name="Whitman W.B."/>
            <person name="Parks D.H."/>
            <person name="Hugenholtz P."/>
        </authorList>
    </citation>
    <scope>NUCLEOTIDE SEQUENCE [LARGE SCALE GENOMIC DNA]</scope>
</reference>
<name>A0A7J4J1C5_9ARCH</name>
<organism evidence="5 6">
    <name type="scientific">Candidatus Iainarchaeum sp</name>
    <dbReference type="NCBI Taxonomy" id="3101447"/>
    <lineage>
        <taxon>Archaea</taxon>
        <taxon>Candidatus Iainarchaeota</taxon>
        <taxon>Candidatus Iainarchaeia</taxon>
        <taxon>Candidatus Iainarchaeales</taxon>
        <taxon>Candidatus Iainarchaeaceae</taxon>
        <taxon>Candidatus Iainarchaeum</taxon>
    </lineage>
</organism>
<dbReference type="InterPro" id="IPR000485">
    <property type="entry name" value="AsnC-type_HTH_dom"/>
</dbReference>
<dbReference type="AlphaFoldDB" id="A0A7J4J1C5"/>
<dbReference type="Proteomes" id="UP000565078">
    <property type="component" value="Unassembled WGS sequence"/>
</dbReference>
<accession>A0A7J4J1C5</accession>
<evidence type="ECO:0000256" key="3">
    <source>
        <dbReference type="ARBA" id="ARBA00023163"/>
    </source>
</evidence>
<dbReference type="GO" id="GO:0043200">
    <property type="term" value="P:response to amino acid"/>
    <property type="evidence" value="ECO:0007669"/>
    <property type="project" value="TreeGrafter"/>
</dbReference>
<evidence type="ECO:0000313" key="6">
    <source>
        <dbReference type="Proteomes" id="UP000565078"/>
    </source>
</evidence>
<dbReference type="Gene3D" id="1.10.10.10">
    <property type="entry name" value="Winged helix-like DNA-binding domain superfamily/Winged helix DNA-binding domain"/>
    <property type="match status" value="2"/>
</dbReference>
<proteinExistence type="predicted"/>
<dbReference type="InterPro" id="IPR019888">
    <property type="entry name" value="Tscrpt_reg_AsnC-like"/>
</dbReference>
<sequence length="332" mass="39138">MLDIAKSFQAKLDVKDRKILYELDLDARQPLSQLAKKVGLSKEVVNYRIGRLKDADVIRGFYARIDTSKLGMTLFRTFIRLQNITPQKEKEFVEFINSNPAIGFFVEVEGRFDFNFIYWARSSAQYIDFWKELNSKYGKYIENKELHILHYYANLPKGFLIGKKDLSNGFFECGLGKEVKIEELDLSILNILAKEARLPLVEISRRLGTSDKVAAYRIKKLEDLKVIHSYGVQLGLGKIGLFYYKIHIYFQNYSQERHKDLRNFAISHPNVVYIDECLGGPDFEMELYLPSKEEYYNFLQELRHKFSDMIRDFETIYYPQEFKLVLFPWKGK</sequence>
<dbReference type="PANTHER" id="PTHR30154:SF34">
    <property type="entry name" value="TRANSCRIPTIONAL REGULATOR AZLB"/>
    <property type="match status" value="1"/>
</dbReference>
<keyword evidence="1" id="KW-0805">Transcription regulation</keyword>
<evidence type="ECO:0000259" key="4">
    <source>
        <dbReference type="PROSITE" id="PS50956"/>
    </source>
</evidence>